<evidence type="ECO:0000313" key="7">
    <source>
        <dbReference type="EMBL" id="SDN09745.1"/>
    </source>
</evidence>
<dbReference type="InterPro" id="IPR015813">
    <property type="entry name" value="Pyrv/PenolPyrv_kinase-like_dom"/>
</dbReference>
<keyword evidence="2 5" id="KW-0479">Metal-binding</keyword>
<dbReference type="SUPFAM" id="SSF51621">
    <property type="entry name" value="Phosphoenolpyruvate/pyruvate domain"/>
    <property type="match status" value="1"/>
</dbReference>
<keyword evidence="8" id="KW-1185">Reference proteome</keyword>
<organism evidence="7 8">
    <name type="scientific">Pseudomonas jinjuensis</name>
    <dbReference type="NCBI Taxonomy" id="198616"/>
    <lineage>
        <taxon>Bacteria</taxon>
        <taxon>Pseudomonadati</taxon>
        <taxon>Pseudomonadota</taxon>
        <taxon>Gammaproteobacteria</taxon>
        <taxon>Pseudomonadales</taxon>
        <taxon>Pseudomonadaceae</taxon>
        <taxon>Pseudomonas</taxon>
    </lineage>
</organism>
<dbReference type="InterPro" id="IPR011206">
    <property type="entry name" value="Citrate_lyase_beta/mcl1/mcl2"/>
</dbReference>
<dbReference type="PANTHER" id="PTHR32308">
    <property type="entry name" value="LYASE BETA SUBUNIT, PUTATIVE (AFU_ORTHOLOGUE AFUA_4G13030)-RELATED"/>
    <property type="match status" value="1"/>
</dbReference>
<evidence type="ECO:0000256" key="3">
    <source>
        <dbReference type="ARBA" id="ARBA00022842"/>
    </source>
</evidence>
<dbReference type="PANTHER" id="PTHR32308:SF10">
    <property type="entry name" value="CITRATE LYASE SUBUNIT BETA"/>
    <property type="match status" value="1"/>
</dbReference>
<dbReference type="PIRSF" id="PIRSF015582">
    <property type="entry name" value="Cit_lyase_B"/>
    <property type="match status" value="1"/>
</dbReference>
<dbReference type="EMBL" id="FNIJ01000001">
    <property type="protein sequence ID" value="SDN09745.1"/>
    <property type="molecule type" value="Genomic_DNA"/>
</dbReference>
<proteinExistence type="predicted"/>
<name>A0A1G9YMH9_9PSED</name>
<dbReference type="OrthoDB" id="348111at2"/>
<keyword evidence="3 5" id="KW-0460">Magnesium</keyword>
<accession>A0A1G9YMH9</accession>
<dbReference type="Pfam" id="PF03328">
    <property type="entry name" value="HpcH_HpaI"/>
    <property type="match status" value="1"/>
</dbReference>
<feature type="domain" description="HpcH/HpaI aldolase/citrate lyase" evidence="6">
    <location>
        <begin position="6"/>
        <end position="213"/>
    </location>
</feature>
<evidence type="ECO:0000256" key="5">
    <source>
        <dbReference type="PIRSR" id="PIRSR015582-2"/>
    </source>
</evidence>
<dbReference type="GO" id="GO:0000287">
    <property type="term" value="F:magnesium ion binding"/>
    <property type="evidence" value="ECO:0007669"/>
    <property type="project" value="TreeGrafter"/>
</dbReference>
<evidence type="ECO:0000259" key="6">
    <source>
        <dbReference type="Pfam" id="PF03328"/>
    </source>
</evidence>
<dbReference type="AlphaFoldDB" id="A0A1G9YMH9"/>
<protein>
    <submittedName>
        <fullName evidence="7">(S)-citramalyl-CoA lyase</fullName>
    </submittedName>
</protein>
<comment type="cofactor">
    <cofactor evidence="1">
        <name>Mg(2+)</name>
        <dbReference type="ChEBI" id="CHEBI:18420"/>
    </cofactor>
</comment>
<dbReference type="RefSeq" id="WP_084313122.1">
    <property type="nucleotide sequence ID" value="NZ_FNIJ01000001.1"/>
</dbReference>
<evidence type="ECO:0000313" key="8">
    <source>
        <dbReference type="Proteomes" id="UP000242957"/>
    </source>
</evidence>
<feature type="binding site" evidence="4">
    <location>
        <position position="65"/>
    </location>
    <ligand>
        <name>substrate</name>
    </ligand>
</feature>
<evidence type="ECO:0000256" key="4">
    <source>
        <dbReference type="PIRSR" id="PIRSR015582-1"/>
    </source>
</evidence>
<dbReference type="GO" id="GO:0016829">
    <property type="term" value="F:lyase activity"/>
    <property type="evidence" value="ECO:0007669"/>
    <property type="project" value="UniProtKB-KW"/>
</dbReference>
<evidence type="ECO:0000256" key="2">
    <source>
        <dbReference type="ARBA" id="ARBA00022723"/>
    </source>
</evidence>
<dbReference type="STRING" id="198616.SAMN05216193_101107"/>
<gene>
    <name evidence="7" type="ORF">SAMN05216193_101107</name>
</gene>
<dbReference type="InterPro" id="IPR040442">
    <property type="entry name" value="Pyrv_kinase-like_dom_sf"/>
</dbReference>
<dbReference type="Gene3D" id="3.20.20.60">
    <property type="entry name" value="Phosphoenolpyruvate-binding domains"/>
    <property type="match status" value="1"/>
</dbReference>
<feature type="binding site" evidence="5">
    <location>
        <position position="116"/>
    </location>
    <ligand>
        <name>Mg(2+)</name>
        <dbReference type="ChEBI" id="CHEBI:18420"/>
    </ligand>
</feature>
<dbReference type="Proteomes" id="UP000242957">
    <property type="component" value="Unassembled WGS sequence"/>
</dbReference>
<dbReference type="InterPro" id="IPR005000">
    <property type="entry name" value="Aldolase/citrate-lyase_domain"/>
</dbReference>
<reference evidence="8" key="1">
    <citation type="submission" date="2016-10" db="EMBL/GenBank/DDBJ databases">
        <authorList>
            <person name="Varghese N."/>
            <person name="Submissions S."/>
        </authorList>
    </citation>
    <scope>NUCLEOTIDE SEQUENCE [LARGE SCALE GENOMIC DNA]</scope>
    <source>
        <strain evidence="8">JCM 21621</strain>
    </source>
</reference>
<keyword evidence="7" id="KW-0456">Lyase</keyword>
<feature type="binding site" evidence="5">
    <location>
        <position position="142"/>
    </location>
    <ligand>
        <name>Mg(2+)</name>
        <dbReference type="ChEBI" id="CHEBI:18420"/>
    </ligand>
</feature>
<dbReference type="GO" id="GO:0006107">
    <property type="term" value="P:oxaloacetate metabolic process"/>
    <property type="evidence" value="ECO:0007669"/>
    <property type="project" value="TreeGrafter"/>
</dbReference>
<sequence length="271" mass="28932">MTQYIRSALFVPGSRPERFAKALAVGADAVIVDFEDAVEEDQKAQARINLAAFLETSPGVRVWVRVNAVDHAEFAADIAFCREQRGVAGVLLPKAESAVEVRLAASTGKPIWPLVESAAGALALREIASCEGVQRLTFGALDFAVDLGLRAGSAGAEAMLDQLRYDMLLQSRVHDLQPPLDTVYPAFDDEEGFTAVVRRSHDMGLFGALCIHPRQVAVVHAALAPSAEELAWARRVMEGAASGAAAFKVDGKMVDAPVIARARRVLESVAG</sequence>
<feature type="binding site" evidence="4">
    <location>
        <position position="116"/>
    </location>
    <ligand>
        <name>substrate</name>
    </ligand>
</feature>
<evidence type="ECO:0000256" key="1">
    <source>
        <dbReference type="ARBA" id="ARBA00001946"/>
    </source>
</evidence>